<dbReference type="PROSITE" id="PS50059">
    <property type="entry name" value="FKBP_PPIASE"/>
    <property type="match status" value="1"/>
</dbReference>
<comment type="similarity">
    <text evidence="2 6">Belongs to the FKBP-type PPIase family.</text>
</comment>
<dbReference type="InterPro" id="IPR001179">
    <property type="entry name" value="PPIase_FKBP_dom"/>
</dbReference>
<keyword evidence="7" id="KW-0175">Coiled coil</keyword>
<reference evidence="10" key="1">
    <citation type="submission" date="2017-06" db="EMBL/GenBank/DDBJ databases">
        <authorList>
            <person name="Varghese N."/>
            <person name="Submissions S."/>
        </authorList>
    </citation>
    <scope>NUCLEOTIDE SEQUENCE [LARGE SCALE GENOMIC DNA]</scope>
    <source>
        <strain evidence="10">DSM 28041</strain>
    </source>
</reference>
<evidence type="ECO:0000313" key="9">
    <source>
        <dbReference type="EMBL" id="SNR85265.1"/>
    </source>
</evidence>
<gene>
    <name evidence="9" type="ORF">SAMN06269173_10940</name>
</gene>
<proteinExistence type="inferred from homology"/>
<dbReference type="EC" id="5.2.1.8" evidence="6"/>
<comment type="catalytic activity">
    <reaction evidence="1 5 6">
        <text>[protein]-peptidylproline (omega=180) = [protein]-peptidylproline (omega=0)</text>
        <dbReference type="Rhea" id="RHEA:16237"/>
        <dbReference type="Rhea" id="RHEA-COMP:10747"/>
        <dbReference type="Rhea" id="RHEA-COMP:10748"/>
        <dbReference type="ChEBI" id="CHEBI:83833"/>
        <dbReference type="ChEBI" id="CHEBI:83834"/>
        <dbReference type="EC" id="5.2.1.8"/>
    </reaction>
</comment>
<evidence type="ECO:0000256" key="5">
    <source>
        <dbReference type="PROSITE-ProRule" id="PRU00277"/>
    </source>
</evidence>
<evidence type="ECO:0000256" key="1">
    <source>
        <dbReference type="ARBA" id="ARBA00000971"/>
    </source>
</evidence>
<dbReference type="GO" id="GO:0003755">
    <property type="term" value="F:peptidyl-prolyl cis-trans isomerase activity"/>
    <property type="evidence" value="ECO:0007669"/>
    <property type="project" value="UniProtKB-UniRule"/>
</dbReference>
<evidence type="ECO:0000256" key="6">
    <source>
        <dbReference type="RuleBase" id="RU003915"/>
    </source>
</evidence>
<evidence type="ECO:0000256" key="4">
    <source>
        <dbReference type="ARBA" id="ARBA00023235"/>
    </source>
</evidence>
<name>A0A238ZPG6_9BACT</name>
<dbReference type="FunFam" id="3.10.50.40:FF:000006">
    <property type="entry name" value="Peptidyl-prolyl cis-trans isomerase"/>
    <property type="match status" value="1"/>
</dbReference>
<dbReference type="PANTHER" id="PTHR43811">
    <property type="entry name" value="FKBP-TYPE PEPTIDYL-PROLYL CIS-TRANS ISOMERASE FKPA"/>
    <property type="match status" value="1"/>
</dbReference>
<keyword evidence="3 5" id="KW-0697">Rotamase</keyword>
<sequence length="313" mass="34019">MFWLSRTRVFGMGLIALFGLLAFQGAPVKFNKLKSGVEYRVYRRENGRYVLRPPFAPTGDATYATRVGKIMALHMQFRTGKDSVLLNSRQTGGLLRAPLDTLRAQQRGSIEEALSLLQPGDSAIFRFSADSVFAKSFRQPVPPFIQKAGNTFIMLAKAVKVQTQEAAQADAKQEALQAQARAKKQEDTKIKAYMTQQKLTGPQTAGGVYYIVTKPGTGPKPQPGQTVSVLYTGMLLSGKVFDSSEKNGGQPISFPLGQHQVIQGWDEGIAMLNQGSKAILLIPASLAYGARGAGADIPPNAILRFDVELVDVK</sequence>
<dbReference type="EMBL" id="FZNS01000009">
    <property type="protein sequence ID" value="SNR85265.1"/>
    <property type="molecule type" value="Genomic_DNA"/>
</dbReference>
<dbReference type="Pfam" id="PF00254">
    <property type="entry name" value="FKBP_C"/>
    <property type="match status" value="1"/>
</dbReference>
<evidence type="ECO:0000259" key="8">
    <source>
        <dbReference type="PROSITE" id="PS50059"/>
    </source>
</evidence>
<dbReference type="Gene3D" id="3.10.50.40">
    <property type="match status" value="1"/>
</dbReference>
<dbReference type="InterPro" id="IPR046357">
    <property type="entry name" value="PPIase_dom_sf"/>
</dbReference>
<dbReference type="SUPFAM" id="SSF54534">
    <property type="entry name" value="FKBP-like"/>
    <property type="match status" value="1"/>
</dbReference>
<evidence type="ECO:0000256" key="7">
    <source>
        <dbReference type="SAM" id="Coils"/>
    </source>
</evidence>
<evidence type="ECO:0000256" key="2">
    <source>
        <dbReference type="ARBA" id="ARBA00006577"/>
    </source>
</evidence>
<feature type="domain" description="PPIase FKBP-type" evidence="8">
    <location>
        <begin position="224"/>
        <end position="313"/>
    </location>
</feature>
<protein>
    <recommendedName>
        <fullName evidence="6">Peptidyl-prolyl cis-trans isomerase</fullName>
        <ecNumber evidence="6">5.2.1.8</ecNumber>
    </recommendedName>
</protein>
<organism evidence="9 10">
    <name type="scientific">Hymenobacter mucosus</name>
    <dbReference type="NCBI Taxonomy" id="1411120"/>
    <lineage>
        <taxon>Bacteria</taxon>
        <taxon>Pseudomonadati</taxon>
        <taxon>Bacteroidota</taxon>
        <taxon>Cytophagia</taxon>
        <taxon>Cytophagales</taxon>
        <taxon>Hymenobacteraceae</taxon>
        <taxon>Hymenobacter</taxon>
    </lineage>
</organism>
<keyword evidence="10" id="KW-1185">Reference proteome</keyword>
<keyword evidence="4 5" id="KW-0413">Isomerase</keyword>
<dbReference type="Proteomes" id="UP000198310">
    <property type="component" value="Unassembled WGS sequence"/>
</dbReference>
<feature type="coiled-coil region" evidence="7">
    <location>
        <begin position="159"/>
        <end position="188"/>
    </location>
</feature>
<accession>A0A238ZPG6</accession>
<dbReference type="RefSeq" id="WP_236704834.1">
    <property type="nucleotide sequence ID" value="NZ_FZNS01000009.1"/>
</dbReference>
<evidence type="ECO:0000313" key="10">
    <source>
        <dbReference type="Proteomes" id="UP000198310"/>
    </source>
</evidence>
<dbReference type="PANTHER" id="PTHR43811:SF19">
    <property type="entry name" value="39 KDA FK506-BINDING NUCLEAR PROTEIN"/>
    <property type="match status" value="1"/>
</dbReference>
<dbReference type="AlphaFoldDB" id="A0A238ZPG6"/>
<evidence type="ECO:0000256" key="3">
    <source>
        <dbReference type="ARBA" id="ARBA00023110"/>
    </source>
</evidence>